<name>C0PLH0_MAIZE</name>
<sequence>MGPTRNRIFPCDAACSTDLTTYRGNATIQLPHTRKNNGRRITSIYINNSHRPS</sequence>
<protein>
    <submittedName>
        <fullName evidence="1">Uncharacterized protein</fullName>
    </submittedName>
</protein>
<reference evidence="1" key="2">
    <citation type="submission" date="2012-06" db="EMBL/GenBank/DDBJ databases">
        <authorList>
            <person name="Yu Y."/>
            <person name="Currie J."/>
            <person name="Lomeli R."/>
            <person name="Angelova A."/>
            <person name="Collura K."/>
            <person name="Wissotski M."/>
            <person name="Campos D."/>
            <person name="Kudrna D."/>
            <person name="Golser W."/>
            <person name="Ashely E."/>
            <person name="Descour A."/>
            <person name="Fernandes J."/>
            <person name="Soderlund C."/>
            <person name="Walbot V."/>
        </authorList>
    </citation>
    <scope>NUCLEOTIDE SEQUENCE</scope>
    <source>
        <strain evidence="1">B73</strain>
    </source>
</reference>
<proteinExistence type="evidence at transcript level"/>
<dbReference type="EMBL" id="BT069139">
    <property type="protein sequence ID" value="ACN36036.1"/>
    <property type="molecule type" value="mRNA"/>
</dbReference>
<evidence type="ECO:0000313" key="1">
    <source>
        <dbReference type="EMBL" id="ACN36036.1"/>
    </source>
</evidence>
<dbReference type="AlphaFoldDB" id="C0PLH0"/>
<reference evidence="1" key="1">
    <citation type="journal article" date="2009" name="PLoS Genet.">
        <title>Sequencing, mapping, and analysis of 27,455 maize full-length cDNAs.</title>
        <authorList>
            <person name="Soderlund C."/>
            <person name="Descour A."/>
            <person name="Kudrna D."/>
            <person name="Bomhoff M."/>
            <person name="Boyd L."/>
            <person name="Currie J."/>
            <person name="Angelova A."/>
            <person name="Collura K."/>
            <person name="Wissotski M."/>
            <person name="Ashley E."/>
            <person name="Morrow D."/>
            <person name="Fernandes J."/>
            <person name="Walbot V."/>
            <person name="Yu Y."/>
        </authorList>
    </citation>
    <scope>NUCLEOTIDE SEQUENCE</scope>
    <source>
        <strain evidence="1">B73</strain>
    </source>
</reference>
<organism evidence="1">
    <name type="scientific">Zea mays</name>
    <name type="common">Maize</name>
    <dbReference type="NCBI Taxonomy" id="4577"/>
    <lineage>
        <taxon>Eukaryota</taxon>
        <taxon>Viridiplantae</taxon>
        <taxon>Streptophyta</taxon>
        <taxon>Embryophyta</taxon>
        <taxon>Tracheophyta</taxon>
        <taxon>Spermatophyta</taxon>
        <taxon>Magnoliopsida</taxon>
        <taxon>Liliopsida</taxon>
        <taxon>Poales</taxon>
        <taxon>Poaceae</taxon>
        <taxon>PACMAD clade</taxon>
        <taxon>Panicoideae</taxon>
        <taxon>Andropogonodae</taxon>
        <taxon>Andropogoneae</taxon>
        <taxon>Tripsacinae</taxon>
        <taxon>Zea</taxon>
    </lineage>
</organism>
<accession>C0PLH0</accession>